<name>A0A1G2MW06_9BACT</name>
<gene>
    <name evidence="1" type="ORF">A3D56_03470</name>
</gene>
<evidence type="ECO:0000313" key="1">
    <source>
        <dbReference type="EMBL" id="OHA27151.1"/>
    </source>
</evidence>
<organism evidence="1 2">
    <name type="scientific">Candidatus Taylorbacteria bacterium RIFCSPHIGHO2_02_FULL_45_35</name>
    <dbReference type="NCBI Taxonomy" id="1802311"/>
    <lineage>
        <taxon>Bacteria</taxon>
        <taxon>Candidatus Tayloriibacteriota</taxon>
    </lineage>
</organism>
<comment type="caution">
    <text evidence="1">The sequence shown here is derived from an EMBL/GenBank/DDBJ whole genome shotgun (WGS) entry which is preliminary data.</text>
</comment>
<dbReference type="AlphaFoldDB" id="A0A1G2MW06"/>
<dbReference type="EMBL" id="MHRP01000021">
    <property type="protein sequence ID" value="OHA27151.1"/>
    <property type="molecule type" value="Genomic_DNA"/>
</dbReference>
<protein>
    <submittedName>
        <fullName evidence="1">Uncharacterized protein</fullName>
    </submittedName>
</protein>
<proteinExistence type="predicted"/>
<sequence>MEYTPISSLLQKFKNILAPNDSEREAFVKAVKEVCGFSITKKEVLCRNGIFHLKASPVCKSEIFLRKHDIVRAVKEMCGPNAPSDIR</sequence>
<evidence type="ECO:0000313" key="2">
    <source>
        <dbReference type="Proteomes" id="UP000177943"/>
    </source>
</evidence>
<reference evidence="1 2" key="1">
    <citation type="journal article" date="2016" name="Nat. Commun.">
        <title>Thousands of microbial genomes shed light on interconnected biogeochemical processes in an aquifer system.</title>
        <authorList>
            <person name="Anantharaman K."/>
            <person name="Brown C.T."/>
            <person name="Hug L.A."/>
            <person name="Sharon I."/>
            <person name="Castelle C.J."/>
            <person name="Probst A.J."/>
            <person name="Thomas B.C."/>
            <person name="Singh A."/>
            <person name="Wilkins M.J."/>
            <person name="Karaoz U."/>
            <person name="Brodie E.L."/>
            <person name="Williams K.H."/>
            <person name="Hubbard S.S."/>
            <person name="Banfield J.F."/>
        </authorList>
    </citation>
    <scope>NUCLEOTIDE SEQUENCE [LARGE SCALE GENOMIC DNA]</scope>
</reference>
<dbReference type="Proteomes" id="UP000177943">
    <property type="component" value="Unassembled WGS sequence"/>
</dbReference>
<accession>A0A1G2MW06</accession>